<keyword evidence="5" id="KW-0067">ATP-binding</keyword>
<dbReference type="Pfam" id="PF13537">
    <property type="entry name" value="GATase_7"/>
    <property type="match status" value="1"/>
</dbReference>
<reference evidence="10 11" key="1">
    <citation type="journal article" date="2019" name="Int. J. Syst. Evol. Microbiol.">
        <title>The Global Catalogue of Microorganisms (GCM) 10K type strain sequencing project: providing services to taxonomists for standard genome sequencing and annotation.</title>
        <authorList>
            <consortium name="The Broad Institute Genomics Platform"/>
            <consortium name="The Broad Institute Genome Sequencing Center for Infectious Disease"/>
            <person name="Wu L."/>
            <person name="Ma J."/>
        </authorList>
    </citation>
    <scope>NUCLEOTIDE SEQUENCE [LARGE SCALE GENOMIC DNA]</scope>
    <source>
        <strain evidence="10 11">JCM 14718</strain>
    </source>
</reference>
<comment type="pathway">
    <text evidence="1">Amino-acid biosynthesis; L-asparagine biosynthesis; L-asparagine from L-aspartate (L-Gln route): step 1/1.</text>
</comment>
<dbReference type="InterPro" id="IPR017932">
    <property type="entry name" value="GATase_2_dom"/>
</dbReference>
<dbReference type="InterPro" id="IPR006426">
    <property type="entry name" value="Asn_synth_AEB"/>
</dbReference>
<keyword evidence="6" id="KW-0028">Amino-acid biosynthesis</keyword>
<evidence type="ECO:0000313" key="11">
    <source>
        <dbReference type="Proteomes" id="UP001500618"/>
    </source>
</evidence>
<comment type="similarity">
    <text evidence="2">Belongs to the asparagine synthetase family.</text>
</comment>
<evidence type="ECO:0000313" key="10">
    <source>
        <dbReference type="EMBL" id="GAA1671120.1"/>
    </source>
</evidence>
<dbReference type="InterPro" id="IPR014729">
    <property type="entry name" value="Rossmann-like_a/b/a_fold"/>
</dbReference>
<dbReference type="InterPro" id="IPR033738">
    <property type="entry name" value="AsnB_N"/>
</dbReference>
<name>A0ABN2GHR2_9ACTN</name>
<comment type="catalytic activity">
    <reaction evidence="8">
        <text>L-aspartate + L-glutamine + ATP + H2O = L-asparagine + L-glutamate + AMP + diphosphate + H(+)</text>
        <dbReference type="Rhea" id="RHEA:12228"/>
        <dbReference type="ChEBI" id="CHEBI:15377"/>
        <dbReference type="ChEBI" id="CHEBI:15378"/>
        <dbReference type="ChEBI" id="CHEBI:29985"/>
        <dbReference type="ChEBI" id="CHEBI:29991"/>
        <dbReference type="ChEBI" id="CHEBI:30616"/>
        <dbReference type="ChEBI" id="CHEBI:33019"/>
        <dbReference type="ChEBI" id="CHEBI:58048"/>
        <dbReference type="ChEBI" id="CHEBI:58359"/>
        <dbReference type="ChEBI" id="CHEBI:456215"/>
        <dbReference type="EC" id="6.3.5.4"/>
    </reaction>
</comment>
<dbReference type="EMBL" id="BAAANY010000008">
    <property type="protein sequence ID" value="GAA1671120.1"/>
    <property type="molecule type" value="Genomic_DNA"/>
</dbReference>
<evidence type="ECO:0000256" key="1">
    <source>
        <dbReference type="ARBA" id="ARBA00005187"/>
    </source>
</evidence>
<dbReference type="SUPFAM" id="SSF52402">
    <property type="entry name" value="Adenine nucleotide alpha hydrolases-like"/>
    <property type="match status" value="1"/>
</dbReference>
<sequence>MCGLAGYIGVDSSHGMALLGRMSRAQVHRGPDGDGTFVQAGLGLTHRRLAVIDRAGGAQPMRSQDGRYVLAYNGEVYNYRELRGELVAAGHTFSSASDTEVVLAAWIEWGEAAFDRFDGMFALAIADTVTGQMTLVRDQFGIKPLYLAEDGAGRVFFSSEIRPILATGLIQARPDDTTVYRYLQFRVHDDTQRTFFAGISRLMPGELAVISPAGRVSRRTYTSLYADLRSLARTPRPYDDAARQRFADALRSSIRSRLVSDVPVGTALSGGLDSSTVAATVSELLAGQDSETSAIGHQQQTFSAVFPGETNDEERYVDAVAASLPSVRVHKIEPSVRDFLVDLPDFVRSQEEPVISTGPYAQYCVMKEASQHVTVMLDGQGADEMMAGYIPYYLVHARQLRRAGRTAATAAELASVSGLLWGLGRTKVADKVLMRTGRTVTDLLSHDFVGRHADERMDIVTDDLKVRLEDDLFRHSLPALLRYEDRNTMRFSLEGRVPFLTTELLRTLWSLDDTAIVHAGRNKRALREATAGLLPSVVNRRRKKIGFTTPEDAWFRKMTGPVLEVFSSASFGSRPYFDQAATQQAFRQFIRGRSTVDTMAFWRLFNLELWMREFIDPVQVDVPIRPALLAAS</sequence>
<dbReference type="NCBIfam" id="TIGR01536">
    <property type="entry name" value="asn_synth_AEB"/>
    <property type="match status" value="1"/>
</dbReference>
<organism evidence="10 11">
    <name type="scientific">Fodinicola feengrottensis</name>
    <dbReference type="NCBI Taxonomy" id="435914"/>
    <lineage>
        <taxon>Bacteria</taxon>
        <taxon>Bacillati</taxon>
        <taxon>Actinomycetota</taxon>
        <taxon>Actinomycetes</taxon>
        <taxon>Mycobacteriales</taxon>
        <taxon>Fodinicola</taxon>
    </lineage>
</organism>
<dbReference type="InterPro" id="IPR001962">
    <property type="entry name" value="Asn_synthase"/>
</dbReference>
<dbReference type="SUPFAM" id="SSF56235">
    <property type="entry name" value="N-terminal nucleophile aminohydrolases (Ntn hydrolases)"/>
    <property type="match status" value="1"/>
</dbReference>
<dbReference type="CDD" id="cd00712">
    <property type="entry name" value="AsnB"/>
    <property type="match status" value="1"/>
</dbReference>
<dbReference type="EC" id="6.3.5.4" evidence="3"/>
<protein>
    <recommendedName>
        <fullName evidence="3">asparagine synthase (glutamine-hydrolyzing)</fullName>
        <ecNumber evidence="3">6.3.5.4</ecNumber>
    </recommendedName>
</protein>
<dbReference type="PANTHER" id="PTHR43284:SF1">
    <property type="entry name" value="ASPARAGINE SYNTHETASE"/>
    <property type="match status" value="1"/>
</dbReference>
<keyword evidence="11" id="KW-1185">Reference proteome</keyword>
<keyword evidence="4" id="KW-0547">Nucleotide-binding</keyword>
<keyword evidence="6" id="KW-0061">Asparagine biosynthesis</keyword>
<dbReference type="PROSITE" id="PS51278">
    <property type="entry name" value="GATASE_TYPE_2"/>
    <property type="match status" value="1"/>
</dbReference>
<evidence type="ECO:0000256" key="8">
    <source>
        <dbReference type="ARBA" id="ARBA00048741"/>
    </source>
</evidence>
<dbReference type="Pfam" id="PF00733">
    <property type="entry name" value="Asn_synthase"/>
    <property type="match status" value="1"/>
</dbReference>
<evidence type="ECO:0000256" key="6">
    <source>
        <dbReference type="ARBA" id="ARBA00022888"/>
    </source>
</evidence>
<evidence type="ECO:0000259" key="9">
    <source>
        <dbReference type="PROSITE" id="PS51278"/>
    </source>
</evidence>
<evidence type="ECO:0000256" key="2">
    <source>
        <dbReference type="ARBA" id="ARBA00005752"/>
    </source>
</evidence>
<dbReference type="Gene3D" id="3.40.50.620">
    <property type="entry name" value="HUPs"/>
    <property type="match status" value="1"/>
</dbReference>
<accession>A0ABN2GHR2</accession>
<gene>
    <name evidence="10" type="ORF">GCM10009765_20680</name>
</gene>
<evidence type="ECO:0000256" key="4">
    <source>
        <dbReference type="ARBA" id="ARBA00022741"/>
    </source>
</evidence>
<dbReference type="InterPro" id="IPR051786">
    <property type="entry name" value="ASN_synthetase/amidase"/>
</dbReference>
<dbReference type="Gene3D" id="3.60.20.10">
    <property type="entry name" value="Glutamine Phosphoribosylpyrophosphate, subunit 1, domain 1"/>
    <property type="match status" value="1"/>
</dbReference>
<feature type="domain" description="Glutamine amidotransferase type-2" evidence="9">
    <location>
        <begin position="2"/>
        <end position="213"/>
    </location>
</feature>
<keyword evidence="7" id="KW-0315">Glutamine amidotransferase</keyword>
<comment type="caution">
    <text evidence="10">The sequence shown here is derived from an EMBL/GenBank/DDBJ whole genome shotgun (WGS) entry which is preliminary data.</text>
</comment>
<dbReference type="CDD" id="cd01991">
    <property type="entry name" value="Asn_synthase_B_C"/>
    <property type="match status" value="1"/>
</dbReference>
<dbReference type="PIRSF" id="PIRSF001589">
    <property type="entry name" value="Asn_synthetase_glu-h"/>
    <property type="match status" value="1"/>
</dbReference>
<dbReference type="InterPro" id="IPR029055">
    <property type="entry name" value="Ntn_hydrolases_N"/>
</dbReference>
<evidence type="ECO:0000256" key="5">
    <source>
        <dbReference type="ARBA" id="ARBA00022840"/>
    </source>
</evidence>
<dbReference type="PANTHER" id="PTHR43284">
    <property type="entry name" value="ASPARAGINE SYNTHETASE (GLUTAMINE-HYDROLYZING)"/>
    <property type="match status" value="1"/>
</dbReference>
<dbReference type="Proteomes" id="UP001500618">
    <property type="component" value="Unassembled WGS sequence"/>
</dbReference>
<evidence type="ECO:0000256" key="3">
    <source>
        <dbReference type="ARBA" id="ARBA00012737"/>
    </source>
</evidence>
<proteinExistence type="inferred from homology"/>
<evidence type="ECO:0000256" key="7">
    <source>
        <dbReference type="ARBA" id="ARBA00022962"/>
    </source>
</evidence>